<accession>A0ABV9D828</accession>
<sequence length="559" mass="58838">MSSFTAERPGPGPHRARRALLAATVTATLVALPATAGAADSLAHHRGPHRPDSTELPLGAADLPETRTTEVLQPGVTLTRIVRGEVDPDHSWTVEVSIPGGATSPDPDAPPTVLKDLASAQETTAALVAAGFAARAEEVVTAPVADYAGGTLGWRVRVGSFADQAAATAERDRLRAAGFTGSVFYTGWDWEDDDRGPWRIDVITVDPRRFRGEIDATLGPDIEQRETTSALADLAGATAGVNGGYFVLDPRAGAPGDPAGVTVVDGELLSEPVDGRPALVLREDARHTDVARFSWEGEVRAGRTTLALDGINRVPGLIRNCGGTDDDLPTSDPRHDVTCTDDAELVLFTPEFAGTTPAGDGVEVVLDRRDTVVEVRQSRGGTVPRGGTTLQATGDLADDLRQVARRGARLDVRTALTDERGRTVRTHDHTSVVNGGPELVRRGRLHVTPASDGMVHADNPSFYYGWAHKRNPRTFAGTDAQGRLVLVTADGRSTESLGLSIPEAGQVAVGLGLREALNLDGGGSTTMVVDGAVINDPSDAAGERPVGDAILVLPDRRRH</sequence>
<dbReference type="Gene3D" id="3.30.70.1070">
    <property type="entry name" value="Sporulation related repeat"/>
    <property type="match status" value="1"/>
</dbReference>
<dbReference type="PANTHER" id="PTHR40446">
    <property type="entry name" value="N-ACETYLGLUCOSAMINE-1-PHOSPHODIESTER ALPHA-N-ACETYLGLUCOSAMINIDASE"/>
    <property type="match status" value="1"/>
</dbReference>
<dbReference type="InterPro" id="IPR007730">
    <property type="entry name" value="SPOR-like_dom"/>
</dbReference>
<dbReference type="Pfam" id="PF05036">
    <property type="entry name" value="SPOR"/>
    <property type="match status" value="1"/>
</dbReference>
<comment type="caution">
    <text evidence="4">The sequence shown here is derived from an EMBL/GenBank/DDBJ whole genome shotgun (WGS) entry which is preliminary data.</text>
</comment>
<dbReference type="SUPFAM" id="SSF110997">
    <property type="entry name" value="Sporulation related repeat"/>
    <property type="match status" value="1"/>
</dbReference>
<feature type="chain" id="PRO_5046438594" evidence="2">
    <location>
        <begin position="39"/>
        <end position="559"/>
    </location>
</feature>
<feature type="region of interest" description="Disordered" evidence="1">
    <location>
        <begin position="40"/>
        <end position="60"/>
    </location>
</feature>
<dbReference type="InterPro" id="IPR018711">
    <property type="entry name" value="NAGPA"/>
</dbReference>
<proteinExistence type="predicted"/>
<evidence type="ECO:0000313" key="5">
    <source>
        <dbReference type="Proteomes" id="UP001595955"/>
    </source>
</evidence>
<dbReference type="EMBL" id="JBHSGF010000002">
    <property type="protein sequence ID" value="MFC4554205.1"/>
    <property type="molecule type" value="Genomic_DNA"/>
</dbReference>
<organism evidence="4 5">
    <name type="scientific">Georgenia faecalis</name>
    <dbReference type="NCBI Taxonomy" id="2483799"/>
    <lineage>
        <taxon>Bacteria</taxon>
        <taxon>Bacillati</taxon>
        <taxon>Actinomycetota</taxon>
        <taxon>Actinomycetes</taxon>
        <taxon>Micrococcales</taxon>
        <taxon>Bogoriellaceae</taxon>
        <taxon>Georgenia</taxon>
    </lineage>
</organism>
<keyword evidence="4" id="KW-0326">Glycosidase</keyword>
<protein>
    <submittedName>
        <fullName evidence="4">Phosphodiester glycosidase family protein</fullName>
    </submittedName>
</protein>
<dbReference type="Pfam" id="PF09992">
    <property type="entry name" value="NAGPA"/>
    <property type="match status" value="1"/>
</dbReference>
<gene>
    <name evidence="4" type="ORF">ACFO3F_03000</name>
</gene>
<dbReference type="PANTHER" id="PTHR40446:SF2">
    <property type="entry name" value="N-ACETYLGLUCOSAMINE-1-PHOSPHODIESTER ALPHA-N-ACETYLGLUCOSAMINIDASE"/>
    <property type="match status" value="1"/>
</dbReference>
<dbReference type="GO" id="GO:0016798">
    <property type="term" value="F:hydrolase activity, acting on glycosyl bonds"/>
    <property type="evidence" value="ECO:0007669"/>
    <property type="project" value="UniProtKB-KW"/>
</dbReference>
<evidence type="ECO:0000259" key="3">
    <source>
        <dbReference type="PROSITE" id="PS51724"/>
    </source>
</evidence>
<keyword evidence="5" id="KW-1185">Reference proteome</keyword>
<dbReference type="Proteomes" id="UP001595955">
    <property type="component" value="Unassembled WGS sequence"/>
</dbReference>
<dbReference type="PROSITE" id="PS51724">
    <property type="entry name" value="SPOR"/>
    <property type="match status" value="1"/>
</dbReference>
<keyword evidence="2" id="KW-0732">Signal</keyword>
<feature type="signal peptide" evidence="2">
    <location>
        <begin position="1"/>
        <end position="38"/>
    </location>
</feature>
<reference evidence="5" key="1">
    <citation type="journal article" date="2019" name="Int. J. Syst. Evol. Microbiol.">
        <title>The Global Catalogue of Microorganisms (GCM) 10K type strain sequencing project: providing services to taxonomists for standard genome sequencing and annotation.</title>
        <authorList>
            <consortium name="The Broad Institute Genomics Platform"/>
            <consortium name="The Broad Institute Genome Sequencing Center for Infectious Disease"/>
            <person name="Wu L."/>
            <person name="Ma J."/>
        </authorList>
    </citation>
    <scope>NUCLEOTIDE SEQUENCE [LARGE SCALE GENOMIC DNA]</scope>
    <source>
        <strain evidence="5">JCM 3369</strain>
    </source>
</reference>
<dbReference type="RefSeq" id="WP_222928717.1">
    <property type="nucleotide sequence ID" value="NZ_CP033325.1"/>
</dbReference>
<evidence type="ECO:0000256" key="2">
    <source>
        <dbReference type="SAM" id="SignalP"/>
    </source>
</evidence>
<evidence type="ECO:0000256" key="1">
    <source>
        <dbReference type="SAM" id="MobiDB-lite"/>
    </source>
</evidence>
<feature type="domain" description="SPOR" evidence="3">
    <location>
        <begin position="106"/>
        <end position="186"/>
    </location>
</feature>
<keyword evidence="4" id="KW-0378">Hydrolase</keyword>
<dbReference type="InterPro" id="IPR036680">
    <property type="entry name" value="SPOR-like_sf"/>
</dbReference>
<evidence type="ECO:0000313" key="4">
    <source>
        <dbReference type="EMBL" id="MFC4554205.1"/>
    </source>
</evidence>
<name>A0ABV9D828_9MICO</name>